<sequence length="83" mass="9477">MYYGRPANDPEVLFRLLFPQNLYQLSGRQVITDCQVNLTYKWFLKLNPEDPLHDPSPNSLDFGETDSGKLALNECLLISCNNA</sequence>
<evidence type="ECO:0000313" key="3">
    <source>
        <dbReference type="Proteomes" id="UP000538292"/>
    </source>
</evidence>
<dbReference type="AlphaFoldDB" id="A0A7W1XPG4"/>
<dbReference type="Pfam" id="PF05598">
    <property type="entry name" value="DUF772"/>
    <property type="match status" value="1"/>
</dbReference>
<dbReference type="EMBL" id="JACEOL010000001">
    <property type="protein sequence ID" value="MBA4600791.1"/>
    <property type="molecule type" value="Genomic_DNA"/>
</dbReference>
<keyword evidence="3" id="KW-1185">Reference proteome</keyword>
<dbReference type="RefSeq" id="WP_181736622.1">
    <property type="nucleotide sequence ID" value="NZ_JACEOL010000001.1"/>
</dbReference>
<name>A0A7W1XPG4_9BACL</name>
<feature type="domain" description="Transposase InsH N-terminal" evidence="1">
    <location>
        <begin position="4"/>
        <end position="56"/>
    </location>
</feature>
<proteinExistence type="predicted"/>
<organism evidence="2 3">
    <name type="scientific">Thermoactinomyces mirandus</name>
    <dbReference type="NCBI Taxonomy" id="2756294"/>
    <lineage>
        <taxon>Bacteria</taxon>
        <taxon>Bacillati</taxon>
        <taxon>Bacillota</taxon>
        <taxon>Bacilli</taxon>
        <taxon>Bacillales</taxon>
        <taxon>Thermoactinomycetaceae</taxon>
        <taxon>Thermoactinomyces</taxon>
    </lineage>
</organism>
<comment type="caution">
    <text evidence="2">The sequence shown here is derived from an EMBL/GenBank/DDBJ whole genome shotgun (WGS) entry which is preliminary data.</text>
</comment>
<reference evidence="2 3" key="1">
    <citation type="submission" date="2020-07" db="EMBL/GenBank/DDBJ databases">
        <title>Thermoactinomyces phylogeny.</title>
        <authorList>
            <person name="Dunlap C."/>
        </authorList>
    </citation>
    <scope>NUCLEOTIDE SEQUENCE [LARGE SCALE GENOMIC DNA]</scope>
    <source>
        <strain evidence="2 3">AMNI-1</strain>
    </source>
</reference>
<dbReference type="Proteomes" id="UP000538292">
    <property type="component" value="Unassembled WGS sequence"/>
</dbReference>
<protein>
    <submittedName>
        <fullName evidence="2">Transposase</fullName>
    </submittedName>
</protein>
<gene>
    <name evidence="2" type="ORF">H2C83_00320</name>
</gene>
<evidence type="ECO:0000259" key="1">
    <source>
        <dbReference type="Pfam" id="PF05598"/>
    </source>
</evidence>
<evidence type="ECO:0000313" key="2">
    <source>
        <dbReference type="EMBL" id="MBA4600791.1"/>
    </source>
</evidence>
<dbReference type="InterPro" id="IPR008490">
    <property type="entry name" value="Transposase_InsH_N"/>
</dbReference>
<accession>A0A7W1XPG4</accession>